<proteinExistence type="predicted"/>
<dbReference type="RefSeq" id="WP_131445997.1">
    <property type="nucleotide sequence ID" value="NZ_SJZB01000027.1"/>
</dbReference>
<name>A0A4R1BE56_9PROT</name>
<protein>
    <submittedName>
        <fullName evidence="1">Uncharacterized protein</fullName>
    </submittedName>
</protein>
<reference evidence="1 2" key="1">
    <citation type="submission" date="2019-03" db="EMBL/GenBank/DDBJ databases">
        <title>Genome sequence of Thiobacillaceae bacterium LSR1, a sulfur-oxidizing bacterium isolated from freshwater sediment.</title>
        <authorList>
            <person name="Li S."/>
        </authorList>
    </citation>
    <scope>NUCLEOTIDE SEQUENCE [LARGE SCALE GENOMIC DNA]</scope>
    <source>
        <strain evidence="1 2">LSR1</strain>
    </source>
</reference>
<keyword evidence="2" id="KW-1185">Reference proteome</keyword>
<dbReference type="Proteomes" id="UP000295443">
    <property type="component" value="Unassembled WGS sequence"/>
</dbReference>
<sequence length="73" mass="8399">MTKLLFLVVVVGAVVLWLKHMGRPRQDLEGGQRSQVEDMVRCRVCGVNLPRSEAILSQGRFYCCEEHRRRDLG</sequence>
<dbReference type="OrthoDB" id="9814432at2"/>
<evidence type="ECO:0000313" key="2">
    <source>
        <dbReference type="Proteomes" id="UP000295443"/>
    </source>
</evidence>
<dbReference type="NCBIfam" id="NF041023">
    <property type="entry name" value="PP0621_fam"/>
    <property type="match status" value="1"/>
</dbReference>
<organism evidence="1 2">
    <name type="scientific">Parasulfuritortus cantonensis</name>
    <dbReference type="NCBI Taxonomy" id="2528202"/>
    <lineage>
        <taxon>Bacteria</taxon>
        <taxon>Pseudomonadati</taxon>
        <taxon>Pseudomonadota</taxon>
        <taxon>Betaproteobacteria</taxon>
        <taxon>Nitrosomonadales</taxon>
        <taxon>Thiobacillaceae</taxon>
        <taxon>Parasulfuritortus</taxon>
    </lineage>
</organism>
<dbReference type="AlphaFoldDB" id="A0A4R1BE56"/>
<gene>
    <name evidence="1" type="ORF">EZJ19_06975</name>
</gene>
<dbReference type="EMBL" id="SJZB01000027">
    <property type="protein sequence ID" value="TCJ15353.1"/>
    <property type="molecule type" value="Genomic_DNA"/>
</dbReference>
<dbReference type="InterPro" id="IPR049708">
    <property type="entry name" value="PP0621-like"/>
</dbReference>
<evidence type="ECO:0000313" key="1">
    <source>
        <dbReference type="EMBL" id="TCJ15353.1"/>
    </source>
</evidence>
<comment type="caution">
    <text evidence="1">The sequence shown here is derived from an EMBL/GenBank/DDBJ whole genome shotgun (WGS) entry which is preliminary data.</text>
</comment>
<accession>A0A4R1BE56</accession>